<gene>
    <name evidence="1" type="ORF">NEMVEDRAFT_v1g212893</name>
</gene>
<dbReference type="InParanoid" id="A7SIQ4"/>
<proteinExistence type="predicted"/>
<accession>A7SIQ4</accession>
<name>A7SIQ4_NEMVE</name>
<evidence type="ECO:0000313" key="2">
    <source>
        <dbReference type="Proteomes" id="UP000001593"/>
    </source>
</evidence>
<dbReference type="AlphaFoldDB" id="A7SIQ4"/>
<protein>
    <submittedName>
        <fullName evidence="1">Uncharacterized protein</fullName>
    </submittedName>
</protein>
<dbReference type="EMBL" id="DS469671">
    <property type="protein sequence ID" value="EDO36380.1"/>
    <property type="molecule type" value="Genomic_DNA"/>
</dbReference>
<evidence type="ECO:0000313" key="1">
    <source>
        <dbReference type="EMBL" id="EDO36380.1"/>
    </source>
</evidence>
<dbReference type="Proteomes" id="UP000001593">
    <property type="component" value="Unassembled WGS sequence"/>
</dbReference>
<dbReference type="PhylomeDB" id="A7SIQ4"/>
<organism evidence="1 2">
    <name type="scientific">Nematostella vectensis</name>
    <name type="common">Starlet sea anemone</name>
    <dbReference type="NCBI Taxonomy" id="45351"/>
    <lineage>
        <taxon>Eukaryota</taxon>
        <taxon>Metazoa</taxon>
        <taxon>Cnidaria</taxon>
        <taxon>Anthozoa</taxon>
        <taxon>Hexacorallia</taxon>
        <taxon>Actiniaria</taxon>
        <taxon>Edwardsiidae</taxon>
        <taxon>Nematostella</taxon>
    </lineage>
</organism>
<dbReference type="HOGENOM" id="CLU_919195_0_0_1"/>
<keyword evidence="2" id="KW-1185">Reference proteome</keyword>
<reference evidence="1 2" key="1">
    <citation type="journal article" date="2007" name="Science">
        <title>Sea anemone genome reveals ancestral eumetazoan gene repertoire and genomic organization.</title>
        <authorList>
            <person name="Putnam N.H."/>
            <person name="Srivastava M."/>
            <person name="Hellsten U."/>
            <person name="Dirks B."/>
            <person name="Chapman J."/>
            <person name="Salamov A."/>
            <person name="Terry A."/>
            <person name="Shapiro H."/>
            <person name="Lindquist E."/>
            <person name="Kapitonov V.V."/>
            <person name="Jurka J."/>
            <person name="Genikhovich G."/>
            <person name="Grigoriev I.V."/>
            <person name="Lucas S.M."/>
            <person name="Steele R.E."/>
            <person name="Finnerty J.R."/>
            <person name="Technau U."/>
            <person name="Martindale M.Q."/>
            <person name="Rokhsar D.S."/>
        </authorList>
    </citation>
    <scope>NUCLEOTIDE SEQUENCE [LARGE SCALE GENOMIC DNA]</scope>
    <source>
        <strain evidence="2">CH2 X CH6</strain>
    </source>
</reference>
<dbReference type="OMA" id="QNHELEN"/>
<sequence>MDRLHNIFLQNARNITEIEDFVQQNDDSDDNHPVEAALSDEDEAYEANNQLRCTNAAHLLRLKEAHNLSQVALDNIVQNTTTIVTDAVKCTCANIVNQMKNLEQRDNEGLQNIEWQTLYKENVQLAKPFEELSTEASQRQAFKELFGLVEPVKSVLGQYHGYRQNNGKRRRVQLSDEVVEVPFLESLEQWLNNPSILNQVENTHQRQDGMIADFCDGQVFKEHPLFSRDPHALQIILYYDEVEVVKTSKHKVGVFYYTLGNIDPKFCSQLKAIQLLAVAKRPVIQKYGCNEILRTFMMQIDEL</sequence>